<dbReference type="AlphaFoldDB" id="A0A8S1C9R9"/>
<comment type="caution">
    <text evidence="2">The sequence shown here is derived from an EMBL/GenBank/DDBJ whole genome shotgun (WGS) entry which is preliminary data.</text>
</comment>
<dbReference type="PANTHER" id="PTHR44163">
    <property type="entry name" value="U3 SMALL NUCLEOLAR RNA-ASSOCIATED PROTEIN 4 HOMOLOG"/>
    <property type="match status" value="1"/>
</dbReference>
<feature type="repeat" description="WD" evidence="1">
    <location>
        <begin position="190"/>
        <end position="230"/>
    </location>
</feature>
<dbReference type="SMART" id="SM00320">
    <property type="entry name" value="WD40"/>
    <property type="match status" value="5"/>
</dbReference>
<proteinExistence type="predicted"/>
<evidence type="ECO:0000313" key="2">
    <source>
        <dbReference type="EMBL" id="CAB3368773.1"/>
    </source>
</evidence>
<dbReference type="InterPro" id="IPR011047">
    <property type="entry name" value="Quinoprotein_ADH-like_sf"/>
</dbReference>
<dbReference type="GO" id="GO:0003723">
    <property type="term" value="F:RNA binding"/>
    <property type="evidence" value="ECO:0007669"/>
    <property type="project" value="TreeGrafter"/>
</dbReference>
<protein>
    <recommendedName>
        <fullName evidence="4">Anaphase-promoting complex subunit 4 WD40 domain-containing protein</fullName>
    </recommendedName>
</protein>
<dbReference type="GO" id="GO:0034455">
    <property type="term" value="C:t-UTP complex"/>
    <property type="evidence" value="ECO:0007669"/>
    <property type="project" value="TreeGrafter"/>
</dbReference>
<gene>
    <name evidence="2" type="ORF">CLODIP_2_CD00861</name>
</gene>
<reference evidence="2 3" key="1">
    <citation type="submission" date="2020-04" db="EMBL/GenBank/DDBJ databases">
        <authorList>
            <person name="Alioto T."/>
            <person name="Alioto T."/>
            <person name="Gomez Garrido J."/>
        </authorList>
    </citation>
    <scope>NUCLEOTIDE SEQUENCE [LARGE SCALE GENOMIC DNA]</scope>
</reference>
<dbReference type="PANTHER" id="PTHR44163:SF1">
    <property type="entry name" value="U3 SMALL NUCLEOLAR RNA-ASSOCIATED PROTEIN 4 HOMOLOG"/>
    <property type="match status" value="1"/>
</dbReference>
<evidence type="ECO:0000256" key="1">
    <source>
        <dbReference type="PROSITE-ProRule" id="PRU00221"/>
    </source>
</evidence>
<accession>A0A8S1C9R9</accession>
<dbReference type="PROSITE" id="PS50082">
    <property type="entry name" value="WD_REPEATS_2"/>
    <property type="match status" value="1"/>
</dbReference>
<evidence type="ECO:0008006" key="4">
    <source>
        <dbReference type="Google" id="ProtNLM"/>
    </source>
</evidence>
<keyword evidence="1" id="KW-0853">WD repeat</keyword>
<dbReference type="InterPro" id="IPR001680">
    <property type="entry name" value="WD40_rpt"/>
</dbReference>
<dbReference type="GO" id="GO:0000462">
    <property type="term" value="P:maturation of SSU-rRNA from tricistronic rRNA transcript (SSU-rRNA, 5.8S rRNA, LSU-rRNA)"/>
    <property type="evidence" value="ECO:0007669"/>
    <property type="project" value="InterPro"/>
</dbReference>
<dbReference type="Gene3D" id="2.130.10.10">
    <property type="entry name" value="YVTN repeat-like/Quinoprotein amine dehydrogenase"/>
    <property type="match status" value="2"/>
</dbReference>
<dbReference type="GO" id="GO:0032040">
    <property type="term" value="C:small-subunit processome"/>
    <property type="evidence" value="ECO:0007669"/>
    <property type="project" value="TreeGrafter"/>
</dbReference>
<dbReference type="InterPro" id="IPR046351">
    <property type="entry name" value="UTP4"/>
</dbReference>
<dbReference type="SUPFAM" id="SSF50998">
    <property type="entry name" value="Quinoprotein alcohol dehydrogenase-like"/>
    <property type="match status" value="1"/>
</dbReference>
<dbReference type="EMBL" id="CADEPI010000039">
    <property type="protein sequence ID" value="CAB3368773.1"/>
    <property type="molecule type" value="Genomic_DNA"/>
</dbReference>
<dbReference type="InterPro" id="IPR015943">
    <property type="entry name" value="WD40/YVTN_repeat-like_dom_sf"/>
</dbReference>
<dbReference type="Proteomes" id="UP000494165">
    <property type="component" value="Unassembled WGS sequence"/>
</dbReference>
<organism evidence="2 3">
    <name type="scientific">Cloeon dipterum</name>
    <dbReference type="NCBI Taxonomy" id="197152"/>
    <lineage>
        <taxon>Eukaryota</taxon>
        <taxon>Metazoa</taxon>
        <taxon>Ecdysozoa</taxon>
        <taxon>Arthropoda</taxon>
        <taxon>Hexapoda</taxon>
        <taxon>Insecta</taxon>
        <taxon>Pterygota</taxon>
        <taxon>Palaeoptera</taxon>
        <taxon>Ephemeroptera</taxon>
        <taxon>Pisciforma</taxon>
        <taxon>Baetidae</taxon>
        <taxon>Cloeon</taxon>
    </lineage>
</organism>
<sequence>MTEEMDCEDNSEIETADTFIKVEAAGPETFKSDPDNIILVPNALDPETMVLHHLAFDAESKTLAVFKYARKVRSEEGSKSSIKGPVGKIEIWGTSPLYRLKQSIFLPGEFSSNEGLAWYKGRLFSCGIHGHIVEYDIEAEKIKKWTPVPGGIKWCLAIDQATGRIAVGSEDGFVIIMQIYDYEIELEKILDRQEDRVLCISWSPDGKKLVTGSPNAVRIWDVKSGQAVDRITIGKVVAKDDTIVWCTAFLDDSTFATGDSKGRVCIWDAKMGVCSETHETKLQQVQCLATAKNKIYCAGVGKQIQVLLKGKEEFSNKWVVGATRTIHTHDVRALAAITDSELVSGGVDSYLVVSRAPPITVNVIPPYRSSDVQISSQKRLFMIRYISSTAVLHLPEDSFSANMLLRFNTSSPITTIGLSEDGNWCALSTVKNAKMFALNCFSSNAKASAELVLLPSSEYKSFKRIQFSQTPGNMAAVFTQKNKIRILTLSYEFKAVTETHVVNLEQVLPTFCTINLMAFTDNRLIVSDFEGNVAFSSQKNDFSKSQDWTLLPKHTHEVTALTVNPENRNKVILIYADGQISEFAMEGFSYKILKSKEESKEESSRCAPGSSLTTVCCHNSSDGLFMSVDGGKLIGFNYFNMLLQKQDKGNALYPSVIETNFGKFLVNMAQFANGDICIVRASHERLLEKLPPMPVAKSYGTHLL</sequence>
<keyword evidence="3" id="KW-1185">Reference proteome</keyword>
<evidence type="ECO:0000313" key="3">
    <source>
        <dbReference type="Proteomes" id="UP000494165"/>
    </source>
</evidence>
<dbReference type="Pfam" id="PF00400">
    <property type="entry name" value="WD40"/>
    <property type="match status" value="1"/>
</dbReference>
<dbReference type="GO" id="GO:0030686">
    <property type="term" value="C:90S preribosome"/>
    <property type="evidence" value="ECO:0007669"/>
    <property type="project" value="InterPro"/>
</dbReference>
<name>A0A8S1C9R9_9INSE</name>
<dbReference type="OrthoDB" id="8883818at2759"/>